<dbReference type="Proteomes" id="UP000054653">
    <property type="component" value="Unassembled WGS sequence"/>
</dbReference>
<reference evidence="1 2" key="1">
    <citation type="submission" date="2015-01" db="EMBL/GenBank/DDBJ databases">
        <title>Evolution of Trichinella species and genotypes.</title>
        <authorList>
            <person name="Korhonen P.K."/>
            <person name="Edoardo P."/>
            <person name="Giuseppe L.R."/>
            <person name="Gasser R.B."/>
        </authorList>
    </citation>
    <scope>NUCLEOTIDE SEQUENCE [LARGE SCALE GENOMIC DNA]</scope>
    <source>
        <strain evidence="1">ISS120</strain>
    </source>
</reference>
<keyword evidence="2" id="KW-1185">Reference proteome</keyword>
<evidence type="ECO:0000313" key="1">
    <source>
        <dbReference type="EMBL" id="KRY06587.1"/>
    </source>
</evidence>
<name>A0A0V0Z2H6_TRIBR</name>
<dbReference type="AlphaFoldDB" id="A0A0V0Z2H6"/>
<sequence length="46" mass="5343">LEAERHMKLNKSVLLIQKCVRKFIATRRGIRKIETATRTVQNACFA</sequence>
<dbReference type="EMBL" id="JYDI01004413">
    <property type="protein sequence ID" value="KRY06587.1"/>
    <property type="molecule type" value="Genomic_DNA"/>
</dbReference>
<feature type="non-terminal residue" evidence="1">
    <location>
        <position position="1"/>
    </location>
</feature>
<organism evidence="1 2">
    <name type="scientific">Trichinella britovi</name>
    <name type="common">Parasitic roundworm</name>
    <dbReference type="NCBI Taxonomy" id="45882"/>
    <lineage>
        <taxon>Eukaryota</taxon>
        <taxon>Metazoa</taxon>
        <taxon>Ecdysozoa</taxon>
        <taxon>Nematoda</taxon>
        <taxon>Enoplea</taxon>
        <taxon>Dorylaimia</taxon>
        <taxon>Trichinellida</taxon>
        <taxon>Trichinellidae</taxon>
        <taxon>Trichinella</taxon>
    </lineage>
</organism>
<dbReference type="STRING" id="45882.A0A0V0Z2H6"/>
<gene>
    <name evidence="1" type="ORF">T03_3902</name>
</gene>
<accession>A0A0V0Z2H6</accession>
<evidence type="ECO:0000313" key="2">
    <source>
        <dbReference type="Proteomes" id="UP000054653"/>
    </source>
</evidence>
<proteinExistence type="predicted"/>
<protein>
    <submittedName>
        <fullName evidence="1">Uncharacterized protein</fullName>
    </submittedName>
</protein>
<comment type="caution">
    <text evidence="1">The sequence shown here is derived from an EMBL/GenBank/DDBJ whole genome shotgun (WGS) entry which is preliminary data.</text>
</comment>